<dbReference type="PROSITE" id="PS51257">
    <property type="entry name" value="PROKAR_LIPOPROTEIN"/>
    <property type="match status" value="1"/>
</dbReference>
<organism evidence="1 2">
    <name type="scientific">Aquimarina mytili</name>
    <dbReference type="NCBI Taxonomy" id="874423"/>
    <lineage>
        <taxon>Bacteria</taxon>
        <taxon>Pseudomonadati</taxon>
        <taxon>Bacteroidota</taxon>
        <taxon>Flavobacteriia</taxon>
        <taxon>Flavobacteriales</taxon>
        <taxon>Flavobacteriaceae</taxon>
        <taxon>Aquimarina</taxon>
    </lineage>
</organism>
<dbReference type="RefSeq" id="WP_201915884.1">
    <property type="nucleotide sequence ID" value="NZ_BAABAX010000001.1"/>
</dbReference>
<dbReference type="AlphaFoldDB" id="A0A936ZVR2"/>
<sequence>MKLINVVPKILAIVAIIFTIVSCDDDFNSVGSEIIGDVNFEDKLYIAKPIAFNKKFEKVQTNSLIRSIQGTQIDFHANLLGVYNDPVYGPSTYSVLSQVQPIQFPIAFEDNAVLDSVVISLPYFSNLISTQTNDAGQVTGNTYTLDSIYGNQAIRLSIYQSDYFLRNFDPESDNSQVYYSDDLQGFGSAIEKPENLLQTIDSYIPSNAEIVLDVKDENNNGAVIDSTRVSPRLRVKLSDDVRDKFKTQFLDKSGSTELSNLNNFQNYFRGIYFKAEALTGGAGSLTYFNMREGDVILHYTFDKVDTQDEDEDGNVTEIIREKGTLELGFASTIVNSITTDLNPTIADELRIENQDTINGEANLYLKGGDGSIAVLDLFNRYVETDASGNFVLDENDNPIFIETPSEITDNDKTELDFLRTQDWLVNEASFKVYINQGSVTSGDAEPERIYIFNLETGQPLIDYSSDGTLSNDDPVNSVTNHLERISRGSDERGEFYKIRLTQYVINLLNDEDSDNVKLGLSVSQNVNSILSAFGNTDPSKADELIPTSSIISHEGTILYGNTENVPEAKQLKLDIFYTTSKSN</sequence>
<comment type="caution">
    <text evidence="1">The sequence shown here is derived from an EMBL/GenBank/DDBJ whole genome shotgun (WGS) entry which is preliminary data.</text>
</comment>
<keyword evidence="2" id="KW-1185">Reference proteome</keyword>
<evidence type="ECO:0000313" key="2">
    <source>
        <dbReference type="Proteomes" id="UP000651057"/>
    </source>
</evidence>
<dbReference type="EMBL" id="JAERQJ010000001">
    <property type="protein sequence ID" value="MBL0681901.1"/>
    <property type="molecule type" value="Genomic_DNA"/>
</dbReference>
<protein>
    <submittedName>
        <fullName evidence="1">DUF4270 domain-containing protein</fullName>
    </submittedName>
</protein>
<name>A0A936ZVR2_9FLAO</name>
<reference evidence="1" key="1">
    <citation type="submission" date="2021-01" db="EMBL/GenBank/DDBJ databases">
        <authorList>
            <person name="Zhong Y.L."/>
        </authorList>
    </citation>
    <scope>NUCLEOTIDE SEQUENCE</scope>
    <source>
        <strain evidence="1">KCTC 23302</strain>
    </source>
</reference>
<accession>A0A936ZVR2</accession>
<dbReference type="Proteomes" id="UP000651057">
    <property type="component" value="Unassembled WGS sequence"/>
</dbReference>
<proteinExistence type="predicted"/>
<dbReference type="Pfam" id="PF14092">
    <property type="entry name" value="DUF4270"/>
    <property type="match status" value="1"/>
</dbReference>
<gene>
    <name evidence="1" type="ORF">JJQ60_00090</name>
</gene>
<dbReference type="InterPro" id="IPR025366">
    <property type="entry name" value="DUF4270"/>
</dbReference>
<evidence type="ECO:0000313" key="1">
    <source>
        <dbReference type="EMBL" id="MBL0681901.1"/>
    </source>
</evidence>